<reference evidence="12" key="1">
    <citation type="submission" date="2020-09" db="EMBL/GenBank/DDBJ databases">
        <authorList>
            <person name="Kikuchi T."/>
        </authorList>
    </citation>
    <scope>NUCLEOTIDE SEQUENCE</scope>
    <source>
        <strain evidence="12">SH1</strain>
    </source>
</reference>
<evidence type="ECO:0000256" key="5">
    <source>
        <dbReference type="ARBA" id="ARBA00022771"/>
    </source>
</evidence>
<organism evidence="12 13">
    <name type="scientific">Bursaphelenchus okinawaensis</name>
    <dbReference type="NCBI Taxonomy" id="465554"/>
    <lineage>
        <taxon>Eukaryota</taxon>
        <taxon>Metazoa</taxon>
        <taxon>Ecdysozoa</taxon>
        <taxon>Nematoda</taxon>
        <taxon>Chromadorea</taxon>
        <taxon>Rhabditida</taxon>
        <taxon>Tylenchina</taxon>
        <taxon>Tylenchomorpha</taxon>
        <taxon>Aphelenchoidea</taxon>
        <taxon>Aphelenchoididae</taxon>
        <taxon>Bursaphelenchus</taxon>
    </lineage>
</organism>
<keyword evidence="13" id="KW-1185">Reference proteome</keyword>
<dbReference type="CDD" id="cd16650">
    <property type="entry name" value="SP-RING_PIAS-like"/>
    <property type="match status" value="1"/>
</dbReference>
<evidence type="ECO:0000313" key="12">
    <source>
        <dbReference type="EMBL" id="CAD5215988.1"/>
    </source>
</evidence>
<evidence type="ECO:0000256" key="8">
    <source>
        <dbReference type="PROSITE-ProRule" id="PRU00452"/>
    </source>
</evidence>
<feature type="region of interest" description="Disordered" evidence="9">
    <location>
        <begin position="338"/>
        <end position="502"/>
    </location>
</feature>
<dbReference type="AlphaFoldDB" id="A0A811KJQ1"/>
<evidence type="ECO:0008006" key="14">
    <source>
        <dbReference type="Google" id="ProtNLM"/>
    </source>
</evidence>
<feature type="region of interest" description="Disordered" evidence="9">
    <location>
        <begin position="1"/>
        <end position="21"/>
    </location>
</feature>
<dbReference type="PANTHER" id="PTHR10782">
    <property type="entry name" value="ZINC FINGER MIZ DOMAIN-CONTAINING PROTEIN"/>
    <property type="match status" value="1"/>
</dbReference>
<name>A0A811KJQ1_9BILA</name>
<dbReference type="InterPro" id="IPR013083">
    <property type="entry name" value="Znf_RING/FYVE/PHD"/>
</dbReference>
<dbReference type="OrthoDB" id="5875376at2759"/>
<dbReference type="UniPathway" id="UPA00886"/>
<dbReference type="InterPro" id="IPR038654">
    <property type="entry name" value="PINIT_sf"/>
</dbReference>
<proteinExistence type="inferred from homology"/>
<feature type="compositionally biased region" description="Acidic residues" evidence="9">
    <location>
        <begin position="338"/>
        <end position="347"/>
    </location>
</feature>
<evidence type="ECO:0000256" key="7">
    <source>
        <dbReference type="ARBA" id="ARBA00022833"/>
    </source>
</evidence>
<dbReference type="Pfam" id="PF14324">
    <property type="entry name" value="PINIT"/>
    <property type="match status" value="1"/>
</dbReference>
<dbReference type="Gene3D" id="2.60.120.780">
    <property type="entry name" value="PINIT domain"/>
    <property type="match status" value="1"/>
</dbReference>
<evidence type="ECO:0000259" key="10">
    <source>
        <dbReference type="PROSITE" id="PS51044"/>
    </source>
</evidence>
<accession>A0A811KJQ1</accession>
<evidence type="ECO:0000256" key="9">
    <source>
        <dbReference type="SAM" id="MobiDB-lite"/>
    </source>
</evidence>
<dbReference type="EMBL" id="CAJFDH010000003">
    <property type="protein sequence ID" value="CAD5215988.1"/>
    <property type="molecule type" value="Genomic_DNA"/>
</dbReference>
<keyword evidence="3" id="KW-0808">Transferase</keyword>
<dbReference type="SUPFAM" id="SSF57850">
    <property type="entry name" value="RING/U-box"/>
    <property type="match status" value="1"/>
</dbReference>
<dbReference type="PROSITE" id="PS51044">
    <property type="entry name" value="ZF_SP_RING"/>
    <property type="match status" value="1"/>
</dbReference>
<keyword evidence="7" id="KW-0862">Zinc</keyword>
<dbReference type="GO" id="GO:0016925">
    <property type="term" value="P:protein sumoylation"/>
    <property type="evidence" value="ECO:0007669"/>
    <property type="project" value="UniProtKB-UniPathway"/>
</dbReference>
<dbReference type="Proteomes" id="UP000614601">
    <property type="component" value="Unassembled WGS sequence"/>
</dbReference>
<evidence type="ECO:0000256" key="4">
    <source>
        <dbReference type="ARBA" id="ARBA00022723"/>
    </source>
</evidence>
<evidence type="ECO:0000256" key="1">
    <source>
        <dbReference type="ARBA" id="ARBA00004718"/>
    </source>
</evidence>
<dbReference type="GO" id="GO:0000785">
    <property type="term" value="C:chromatin"/>
    <property type="evidence" value="ECO:0007669"/>
    <property type="project" value="TreeGrafter"/>
</dbReference>
<dbReference type="PROSITE" id="PS51466">
    <property type="entry name" value="PINIT"/>
    <property type="match status" value="1"/>
</dbReference>
<evidence type="ECO:0000259" key="11">
    <source>
        <dbReference type="PROSITE" id="PS51466"/>
    </source>
</evidence>
<feature type="compositionally biased region" description="Basic and acidic residues" evidence="9">
    <location>
        <begin position="357"/>
        <end position="375"/>
    </location>
</feature>
<dbReference type="Pfam" id="PF02891">
    <property type="entry name" value="zf-MIZ"/>
    <property type="match status" value="1"/>
</dbReference>
<evidence type="ECO:0000256" key="2">
    <source>
        <dbReference type="ARBA" id="ARBA00005383"/>
    </source>
</evidence>
<dbReference type="GO" id="GO:0061665">
    <property type="term" value="F:SUMO ligase activity"/>
    <property type="evidence" value="ECO:0007669"/>
    <property type="project" value="TreeGrafter"/>
</dbReference>
<comment type="caution">
    <text evidence="12">The sequence shown here is derived from an EMBL/GenBank/DDBJ whole genome shotgun (WGS) entry which is preliminary data.</text>
</comment>
<keyword evidence="5 8" id="KW-0863">Zinc-finger</keyword>
<dbReference type="Gene3D" id="3.30.40.10">
    <property type="entry name" value="Zinc/RING finger domain, C3HC4 (zinc finger)"/>
    <property type="match status" value="1"/>
</dbReference>
<sequence length="548" mass="62151">MRRSTRNTTTTTTRDKRKLSPPSLTYCSPLSQKQSRFGSQTYGSGNILNHNIWEARNLQFEEFPFFITENVIVPPTYLVRPGTIYSDWECSFRIPPEYLSKMDERINGKRVYQLHGRFYKEGEVGRQPIFYPESCDVKVDGVSLPLPDPITVTEGRKKVSRRPPLPVDMTGSFRPFQSFHRVNIRWSHSTTVKFVFTAVLVRSVNVEYLKNKVLEEPRLLDQTKLLIKKNFGDEDGFSVCELRASLLCPYGRIVMNYPSRSLDCSHLQCFDLVNFISVNEKKTNWKCPVCNKTVLFSRLRVDDYFGQIIKDTKRIINEVELFKDGNWAKVGHKDDVVDIDDSDDEDAPSTSQVTVKNVKEESQSKEREPKSEEVRPSAPLPHVPRGELEIITLSDSDDSESDSDRGTPYCNPNEPSTSNDYVANGTSNFNGVMNGNPKPDPLNSWTFQNIPQPPPRPAVADDDEVIVLDSDSEDDNSSPPPPPIPGFNPSIPPPPSLFHTSEQGYRGAFFNYNQYNSMFPQTTQQETPVGGSLEQLMRFINAANSSHP</sequence>
<comment type="similarity">
    <text evidence="2">Belongs to the PIAS family.</text>
</comment>
<dbReference type="GO" id="GO:0008270">
    <property type="term" value="F:zinc ion binding"/>
    <property type="evidence" value="ECO:0007669"/>
    <property type="project" value="UniProtKB-KW"/>
</dbReference>
<feature type="compositionally biased region" description="Low complexity" evidence="9">
    <location>
        <begin position="1"/>
        <end position="12"/>
    </location>
</feature>
<feature type="domain" description="SP-RING-type" evidence="10">
    <location>
        <begin position="233"/>
        <end position="314"/>
    </location>
</feature>
<dbReference type="InterPro" id="IPR004181">
    <property type="entry name" value="Znf_MIZ"/>
</dbReference>
<keyword evidence="6" id="KW-0833">Ubl conjugation pathway</keyword>
<dbReference type="PANTHER" id="PTHR10782:SF4">
    <property type="entry name" value="TONALLI, ISOFORM E"/>
    <property type="match status" value="1"/>
</dbReference>
<feature type="compositionally biased region" description="Acidic residues" evidence="9">
    <location>
        <begin position="460"/>
        <end position="476"/>
    </location>
</feature>
<gene>
    <name evidence="12" type="ORF">BOKJ2_LOCUS6368</name>
</gene>
<dbReference type="EMBL" id="CAJFCW020000003">
    <property type="protein sequence ID" value="CAG9105129.1"/>
    <property type="molecule type" value="Genomic_DNA"/>
</dbReference>
<protein>
    <recommendedName>
        <fullName evidence="14">SP-RING-type domain-containing protein</fullName>
    </recommendedName>
</protein>
<feature type="compositionally biased region" description="Pro residues" evidence="9">
    <location>
        <begin position="478"/>
        <end position="496"/>
    </location>
</feature>
<dbReference type="InterPro" id="IPR023321">
    <property type="entry name" value="PINIT"/>
</dbReference>
<evidence type="ECO:0000256" key="6">
    <source>
        <dbReference type="ARBA" id="ARBA00022786"/>
    </source>
</evidence>
<feature type="compositionally biased region" description="Polar residues" evidence="9">
    <location>
        <begin position="413"/>
        <end position="433"/>
    </location>
</feature>
<feature type="domain" description="PINIT" evidence="11">
    <location>
        <begin position="44"/>
        <end position="204"/>
    </location>
</feature>
<evidence type="ECO:0000313" key="13">
    <source>
        <dbReference type="Proteomes" id="UP000614601"/>
    </source>
</evidence>
<evidence type="ECO:0000256" key="3">
    <source>
        <dbReference type="ARBA" id="ARBA00022679"/>
    </source>
</evidence>
<dbReference type="Proteomes" id="UP000783686">
    <property type="component" value="Unassembled WGS sequence"/>
</dbReference>
<comment type="pathway">
    <text evidence="1">Protein modification; protein sumoylation.</text>
</comment>
<keyword evidence="4" id="KW-0479">Metal-binding</keyword>